<dbReference type="InterPro" id="IPR057670">
    <property type="entry name" value="SH3_retrovirus"/>
</dbReference>
<evidence type="ECO:0000256" key="1">
    <source>
        <dbReference type="ARBA" id="ARBA00022670"/>
    </source>
</evidence>
<dbReference type="Pfam" id="PF22936">
    <property type="entry name" value="Pol_BBD"/>
    <property type="match status" value="1"/>
</dbReference>
<evidence type="ECO:0000256" key="2">
    <source>
        <dbReference type="SAM" id="MobiDB-lite"/>
    </source>
</evidence>
<keyword evidence="5" id="KW-1185">Reference proteome</keyword>
<evidence type="ECO:0000259" key="3">
    <source>
        <dbReference type="PROSITE" id="PS50994"/>
    </source>
</evidence>
<evidence type="ECO:0000313" key="5">
    <source>
        <dbReference type="Proteomes" id="UP001151760"/>
    </source>
</evidence>
<dbReference type="InterPro" id="IPR039537">
    <property type="entry name" value="Retrotran_Ty1/copia-like"/>
</dbReference>
<evidence type="ECO:0000313" key="4">
    <source>
        <dbReference type="EMBL" id="GJT38881.1"/>
    </source>
</evidence>
<keyword evidence="1" id="KW-0378">Hydrolase</keyword>
<dbReference type="EMBL" id="BQNB010015341">
    <property type="protein sequence ID" value="GJT38881.1"/>
    <property type="molecule type" value="Genomic_DNA"/>
</dbReference>
<feature type="domain" description="Integrase catalytic" evidence="3">
    <location>
        <begin position="99"/>
        <end position="271"/>
    </location>
</feature>
<reference evidence="4" key="1">
    <citation type="journal article" date="2022" name="Int. J. Mol. Sci.">
        <title>Draft Genome of Tanacetum Coccineum: Genomic Comparison of Closely Related Tanacetum-Family Plants.</title>
        <authorList>
            <person name="Yamashiro T."/>
            <person name="Shiraishi A."/>
            <person name="Nakayama K."/>
            <person name="Satake H."/>
        </authorList>
    </citation>
    <scope>NUCLEOTIDE SEQUENCE</scope>
</reference>
<dbReference type="PANTHER" id="PTHR42648">
    <property type="entry name" value="TRANSPOSASE, PUTATIVE-RELATED"/>
    <property type="match status" value="1"/>
</dbReference>
<dbReference type="Pfam" id="PF25597">
    <property type="entry name" value="SH3_retrovirus"/>
    <property type="match status" value="1"/>
</dbReference>
<dbReference type="Gene3D" id="3.30.420.10">
    <property type="entry name" value="Ribonuclease H-like superfamily/Ribonuclease H"/>
    <property type="match status" value="1"/>
</dbReference>
<proteinExistence type="predicted"/>
<dbReference type="PANTHER" id="PTHR42648:SF32">
    <property type="entry name" value="RIBONUCLEASE H-LIKE DOMAIN, GAG-PRE-INTEGRASE DOMAIN PROTEIN-RELATED"/>
    <property type="match status" value="1"/>
</dbReference>
<dbReference type="InterPro" id="IPR036397">
    <property type="entry name" value="RNaseH_sf"/>
</dbReference>
<organism evidence="4 5">
    <name type="scientific">Tanacetum coccineum</name>
    <dbReference type="NCBI Taxonomy" id="301880"/>
    <lineage>
        <taxon>Eukaryota</taxon>
        <taxon>Viridiplantae</taxon>
        <taxon>Streptophyta</taxon>
        <taxon>Embryophyta</taxon>
        <taxon>Tracheophyta</taxon>
        <taxon>Spermatophyta</taxon>
        <taxon>Magnoliopsida</taxon>
        <taxon>eudicotyledons</taxon>
        <taxon>Gunneridae</taxon>
        <taxon>Pentapetalae</taxon>
        <taxon>asterids</taxon>
        <taxon>campanulids</taxon>
        <taxon>Asterales</taxon>
        <taxon>Asteraceae</taxon>
        <taxon>Asteroideae</taxon>
        <taxon>Anthemideae</taxon>
        <taxon>Anthemidinae</taxon>
        <taxon>Tanacetum</taxon>
    </lineage>
</organism>
<dbReference type="PROSITE" id="PS50994">
    <property type="entry name" value="INTEGRASE"/>
    <property type="match status" value="1"/>
</dbReference>
<name>A0ABQ5DKT5_9ASTR</name>
<gene>
    <name evidence="4" type="ORF">Tco_0938746</name>
</gene>
<dbReference type="InterPro" id="IPR054722">
    <property type="entry name" value="PolX-like_BBD"/>
</dbReference>
<accession>A0ABQ5DKT5</accession>
<feature type="compositionally biased region" description="Low complexity" evidence="2">
    <location>
        <begin position="377"/>
        <end position="395"/>
    </location>
</feature>
<comment type="caution">
    <text evidence="4">The sequence shown here is derived from an EMBL/GenBank/DDBJ whole genome shotgun (WGS) entry which is preliminary data.</text>
</comment>
<dbReference type="InterPro" id="IPR012337">
    <property type="entry name" value="RNaseH-like_sf"/>
</dbReference>
<reference evidence="4" key="2">
    <citation type="submission" date="2022-01" db="EMBL/GenBank/DDBJ databases">
        <authorList>
            <person name="Yamashiro T."/>
            <person name="Shiraishi A."/>
            <person name="Satake H."/>
            <person name="Nakayama K."/>
        </authorList>
    </citation>
    <scope>NUCLEOTIDE SEQUENCE</scope>
</reference>
<keyword evidence="1" id="KW-0645">Protease</keyword>
<protein>
    <submittedName>
        <fullName evidence="4">Integrase, catalytic region, zinc finger, CCHC-type containing protein</fullName>
    </submittedName>
</protein>
<sequence length="540" mass="61109">MFSSNSTRVASSSSVSKLESKDSNLKKIVLLNTKSKNTYKDVKKFQSSVSLVSNKRDTLTSNVSVSNANVLNAKTINDVNDGSNLVIQLVLWIVDSGCSKHMTGNLKLLRNFVEKFMGTIRFGNDHFASINGYGDYGENLLTSSRDSALYTISISEMATSSPCLLNVQSYINKIMVRSDNGTEFKNEKLSSHYDKLGIMHQTSIARTPQQNGVIKRKNQTLVKVPRTMLIFSKSPEFLWVEAIFTACFTQNRSLVHTRYNKTLYELIKGRKPNVQYFHVFGSLCYLTNDRDDLGKMKPKADIGIFIGYSESSRGFRIYNRRKRKIMETIHVKFNELTTMASECNNSRPGLNCLNFQYSSEDSNETPSIQDLDNLFGPFSSSSTSSEEPITNEPTTLVSDNNADGSVQEDVAILDGNTFINPFSTHVLEEAESSLTYQDPSNMHEFYQVHRPTDQWTKNHPLEQVIGDTSKPVMTRSTLHTDVEMCMYALTMSTIEPKNIKEAMLDQSWIESMQEELNQFKRLDVWVLVERPVGRNIILAK</sequence>
<feature type="region of interest" description="Disordered" evidence="2">
    <location>
        <begin position="363"/>
        <end position="402"/>
    </location>
</feature>
<dbReference type="Proteomes" id="UP001151760">
    <property type="component" value="Unassembled WGS sequence"/>
</dbReference>
<dbReference type="InterPro" id="IPR001584">
    <property type="entry name" value="Integrase_cat-core"/>
</dbReference>
<dbReference type="SUPFAM" id="SSF53098">
    <property type="entry name" value="Ribonuclease H-like"/>
    <property type="match status" value="1"/>
</dbReference>